<evidence type="ECO:0000256" key="1">
    <source>
        <dbReference type="ARBA" id="ARBA00023015"/>
    </source>
</evidence>
<keyword evidence="1" id="KW-0805">Transcription regulation</keyword>
<protein>
    <submittedName>
        <fullName evidence="6">Transcriptional regulator, TetR family protein</fullName>
    </submittedName>
</protein>
<sequence>MSAASPVTAPRKPSARARLLAAADELFYAEGVHTVGIDRIIEHAGVAKASLYSAFGSKDGLIRAYLEGRHQRRRERILTALQRYDNPRDRLLGVFDVLAELAASASFRGCAFYNASAESPDGGVVQEVCDENRAWTRALFTDLARDAGARDPQALAAQLVVLYDGSSVGARMDRNAGAATTSRTVAAALLDAATAGPATRTRGPGMQRGL</sequence>
<dbReference type="SUPFAM" id="SSF48498">
    <property type="entry name" value="Tetracyclin repressor-like, C-terminal domain"/>
    <property type="match status" value="1"/>
</dbReference>
<evidence type="ECO:0000313" key="7">
    <source>
        <dbReference type="Proteomes" id="UP000647172"/>
    </source>
</evidence>
<dbReference type="PANTHER" id="PTHR47506">
    <property type="entry name" value="TRANSCRIPTIONAL REGULATORY PROTEIN"/>
    <property type="match status" value="1"/>
</dbReference>
<proteinExistence type="predicted"/>
<dbReference type="InterPro" id="IPR036271">
    <property type="entry name" value="Tet_transcr_reg_TetR-rel_C_sf"/>
</dbReference>
<keyword evidence="7" id="KW-1185">Reference proteome</keyword>
<dbReference type="Pfam" id="PF00440">
    <property type="entry name" value="TetR_N"/>
    <property type="match status" value="1"/>
</dbReference>
<dbReference type="AlphaFoldDB" id="A0A919MRQ9"/>
<dbReference type="PROSITE" id="PS50977">
    <property type="entry name" value="HTH_TETR_2"/>
    <property type="match status" value="1"/>
</dbReference>
<accession>A0A919MRQ9</accession>
<dbReference type="InterPro" id="IPR009057">
    <property type="entry name" value="Homeodomain-like_sf"/>
</dbReference>
<reference evidence="6" key="1">
    <citation type="submission" date="2021-01" db="EMBL/GenBank/DDBJ databases">
        <title>Whole genome shotgun sequence of Actinoplanes nipponensis NBRC 14063.</title>
        <authorList>
            <person name="Komaki H."/>
            <person name="Tamura T."/>
        </authorList>
    </citation>
    <scope>NUCLEOTIDE SEQUENCE</scope>
    <source>
        <strain evidence="6">NBRC 14063</strain>
    </source>
</reference>
<dbReference type="EMBL" id="BOMQ01000103">
    <property type="protein sequence ID" value="GIE54487.1"/>
    <property type="molecule type" value="Genomic_DNA"/>
</dbReference>
<evidence type="ECO:0000259" key="5">
    <source>
        <dbReference type="PROSITE" id="PS50977"/>
    </source>
</evidence>
<evidence type="ECO:0000256" key="2">
    <source>
        <dbReference type="ARBA" id="ARBA00023125"/>
    </source>
</evidence>
<keyword evidence="2 4" id="KW-0238">DNA-binding</keyword>
<dbReference type="Proteomes" id="UP000647172">
    <property type="component" value="Unassembled WGS sequence"/>
</dbReference>
<comment type="caution">
    <text evidence="6">The sequence shown here is derived from an EMBL/GenBank/DDBJ whole genome shotgun (WGS) entry which is preliminary data.</text>
</comment>
<dbReference type="RefSeq" id="WP_203777337.1">
    <property type="nucleotide sequence ID" value="NZ_BOMQ01000103.1"/>
</dbReference>
<feature type="domain" description="HTH tetR-type" evidence="5">
    <location>
        <begin position="13"/>
        <end position="73"/>
    </location>
</feature>
<dbReference type="SUPFAM" id="SSF46689">
    <property type="entry name" value="Homeodomain-like"/>
    <property type="match status" value="1"/>
</dbReference>
<gene>
    <name evidence="6" type="ORF">Ani05nite_80210</name>
</gene>
<feature type="DNA-binding region" description="H-T-H motif" evidence="4">
    <location>
        <begin position="36"/>
        <end position="55"/>
    </location>
</feature>
<evidence type="ECO:0000256" key="4">
    <source>
        <dbReference type="PROSITE-ProRule" id="PRU00335"/>
    </source>
</evidence>
<keyword evidence="3" id="KW-0804">Transcription</keyword>
<evidence type="ECO:0000313" key="6">
    <source>
        <dbReference type="EMBL" id="GIE54487.1"/>
    </source>
</evidence>
<dbReference type="InterPro" id="IPR001647">
    <property type="entry name" value="HTH_TetR"/>
</dbReference>
<dbReference type="GO" id="GO:0003677">
    <property type="term" value="F:DNA binding"/>
    <property type="evidence" value="ECO:0007669"/>
    <property type="project" value="UniProtKB-UniRule"/>
</dbReference>
<dbReference type="PANTHER" id="PTHR47506:SF1">
    <property type="entry name" value="HTH-TYPE TRANSCRIPTIONAL REGULATOR YJDC"/>
    <property type="match status" value="1"/>
</dbReference>
<dbReference type="Gene3D" id="1.10.357.10">
    <property type="entry name" value="Tetracycline Repressor, domain 2"/>
    <property type="match status" value="1"/>
</dbReference>
<organism evidence="6 7">
    <name type="scientific">Actinoplanes nipponensis</name>
    <dbReference type="NCBI Taxonomy" id="135950"/>
    <lineage>
        <taxon>Bacteria</taxon>
        <taxon>Bacillati</taxon>
        <taxon>Actinomycetota</taxon>
        <taxon>Actinomycetes</taxon>
        <taxon>Micromonosporales</taxon>
        <taxon>Micromonosporaceae</taxon>
        <taxon>Actinoplanes</taxon>
    </lineage>
</organism>
<evidence type="ECO:0000256" key="3">
    <source>
        <dbReference type="ARBA" id="ARBA00023163"/>
    </source>
</evidence>
<dbReference type="PRINTS" id="PR00455">
    <property type="entry name" value="HTHTETR"/>
</dbReference>
<name>A0A919MRQ9_9ACTN</name>